<comment type="caution">
    <text evidence="2">The sequence shown here is derived from an EMBL/GenBank/DDBJ whole genome shotgun (WGS) entry which is preliminary data.</text>
</comment>
<dbReference type="InterPro" id="IPR003774">
    <property type="entry name" value="AlgH-like"/>
</dbReference>
<name>A0A2V1IMI5_9BACT</name>
<evidence type="ECO:0000256" key="1">
    <source>
        <dbReference type="ARBA" id="ARBA00009600"/>
    </source>
</evidence>
<evidence type="ECO:0000313" key="2">
    <source>
        <dbReference type="EMBL" id="PWB03992.1"/>
    </source>
</evidence>
<dbReference type="PANTHER" id="PTHR30327">
    <property type="entry name" value="UNCHARACTERIZED PROTEIN YQGE"/>
    <property type="match status" value="1"/>
</dbReference>
<sequence>MLDFESLIFNIDINRSAIPHAGSLLVAEPFLRERYFHHSVICLVDYEERGSAMGIVLNNRTSYTLQDLLPSVTASVTIPVYCGGPMSCERLYFVHTLGDLIPSSREIVDGLYIGGDFDTMISIVNDGYALEGSMRFFIGYSGWGVEQLDEELRKNVWAVTDIPSVSDLLRGEEDPYWHRIVRSMGAPYRGWLYHPRNLQSN</sequence>
<reference evidence="3" key="1">
    <citation type="submission" date="2018-02" db="EMBL/GenBank/DDBJ databases">
        <authorList>
            <person name="Clavel T."/>
            <person name="Strowig T."/>
        </authorList>
    </citation>
    <scope>NUCLEOTIDE SEQUENCE [LARGE SCALE GENOMIC DNA]</scope>
    <source>
        <strain evidence="3">DSM 103720</strain>
    </source>
</reference>
<dbReference type="Gene3D" id="3.40.1740.10">
    <property type="entry name" value="VC0467-like"/>
    <property type="match status" value="1"/>
</dbReference>
<protein>
    <submittedName>
        <fullName evidence="2">YqgE/AlgH family protein</fullName>
    </submittedName>
</protein>
<dbReference type="PANTHER" id="PTHR30327:SF1">
    <property type="entry name" value="UPF0301 PROTEIN YQGE"/>
    <property type="match status" value="1"/>
</dbReference>
<dbReference type="AlphaFoldDB" id="A0A2V1IMI5"/>
<dbReference type="GO" id="GO:0005829">
    <property type="term" value="C:cytosol"/>
    <property type="evidence" value="ECO:0007669"/>
    <property type="project" value="TreeGrafter"/>
</dbReference>
<organism evidence="2 3">
    <name type="scientific">Duncaniella muris</name>
    <dbReference type="NCBI Taxonomy" id="2094150"/>
    <lineage>
        <taxon>Bacteria</taxon>
        <taxon>Pseudomonadati</taxon>
        <taxon>Bacteroidota</taxon>
        <taxon>Bacteroidia</taxon>
        <taxon>Bacteroidales</taxon>
        <taxon>Muribaculaceae</taxon>
        <taxon>Duncaniella</taxon>
    </lineage>
</organism>
<dbReference type="EMBL" id="PUEC01000003">
    <property type="protein sequence ID" value="PWB03992.1"/>
    <property type="molecule type" value="Genomic_DNA"/>
</dbReference>
<gene>
    <name evidence="2" type="ORF">C5O23_02300</name>
</gene>
<dbReference type="RefSeq" id="WP_107031336.1">
    <property type="nucleotide sequence ID" value="NZ_CAOLBL010000028.1"/>
</dbReference>
<dbReference type="GeneID" id="82525180"/>
<dbReference type="Pfam" id="PF02622">
    <property type="entry name" value="DUF179"/>
    <property type="match status" value="1"/>
</dbReference>
<comment type="similarity">
    <text evidence="1">Belongs to the UPF0301 (AlgH) family.</text>
</comment>
<accession>A0A2V1IMI5</accession>
<evidence type="ECO:0000313" key="3">
    <source>
        <dbReference type="Proteomes" id="UP000244905"/>
    </source>
</evidence>
<keyword evidence="3" id="KW-1185">Reference proteome</keyword>
<proteinExistence type="inferred from homology"/>
<dbReference type="Proteomes" id="UP000244905">
    <property type="component" value="Unassembled WGS sequence"/>
</dbReference>
<dbReference type="SUPFAM" id="SSF143456">
    <property type="entry name" value="VC0467-like"/>
    <property type="match status" value="1"/>
</dbReference>